<dbReference type="Proteomes" id="UP000199546">
    <property type="component" value="Unassembled WGS sequence"/>
</dbReference>
<reference evidence="3" key="1">
    <citation type="submission" date="2016-10" db="EMBL/GenBank/DDBJ databases">
        <authorList>
            <person name="Varghese N."/>
            <person name="Submissions S."/>
        </authorList>
    </citation>
    <scope>NUCLEOTIDE SEQUENCE [LARGE SCALE GENOMIC DNA]</scope>
    <source>
        <strain evidence="3">DSM 46136</strain>
    </source>
</reference>
<evidence type="ECO:0000313" key="3">
    <source>
        <dbReference type="Proteomes" id="UP000199546"/>
    </source>
</evidence>
<feature type="region of interest" description="Disordered" evidence="1">
    <location>
        <begin position="29"/>
        <end position="61"/>
    </location>
</feature>
<accession>A0A1I7DDX0</accession>
<proteinExistence type="predicted"/>
<dbReference type="EMBL" id="FPBA01000049">
    <property type="protein sequence ID" value="SFU09889.1"/>
    <property type="molecule type" value="Genomic_DNA"/>
</dbReference>
<feature type="non-terminal residue" evidence="2">
    <location>
        <position position="1"/>
    </location>
</feature>
<sequence>VGIDPQRLRPMLPCFRTAFDALTAWVEDRERPPASTTVPRPAGDGATDPALLNTCSLRSGS</sequence>
<dbReference type="AlphaFoldDB" id="A0A1I7DDX0"/>
<protein>
    <submittedName>
        <fullName evidence="2">Uncharacterized protein</fullName>
    </submittedName>
</protein>
<gene>
    <name evidence="2" type="ORF">SAMN05660657_05666</name>
</gene>
<evidence type="ECO:0000313" key="2">
    <source>
        <dbReference type="EMBL" id="SFU09889.1"/>
    </source>
</evidence>
<organism evidence="2 3">
    <name type="scientific">Geodermatophilus amargosae</name>
    <dbReference type="NCBI Taxonomy" id="1296565"/>
    <lineage>
        <taxon>Bacteria</taxon>
        <taxon>Bacillati</taxon>
        <taxon>Actinomycetota</taxon>
        <taxon>Actinomycetes</taxon>
        <taxon>Geodermatophilales</taxon>
        <taxon>Geodermatophilaceae</taxon>
        <taxon>Geodermatophilus</taxon>
    </lineage>
</organism>
<evidence type="ECO:0000256" key="1">
    <source>
        <dbReference type="SAM" id="MobiDB-lite"/>
    </source>
</evidence>
<keyword evidence="3" id="KW-1185">Reference proteome</keyword>
<name>A0A1I7DDX0_9ACTN</name>